<evidence type="ECO:0000313" key="2">
    <source>
        <dbReference type="Proteomes" id="UP001596989"/>
    </source>
</evidence>
<proteinExistence type="predicted"/>
<protein>
    <submittedName>
        <fullName evidence="1">GapA-binding peptide SR1P</fullName>
    </submittedName>
</protein>
<dbReference type="EMBL" id="JBHTJZ010000005">
    <property type="protein sequence ID" value="MFD0959073.1"/>
    <property type="molecule type" value="Genomic_DNA"/>
</dbReference>
<dbReference type="Proteomes" id="UP001596989">
    <property type="component" value="Unassembled WGS sequence"/>
</dbReference>
<name>A0ABW3HNH7_9BACL</name>
<sequence length="65" mass="7337">MTDKALDLGVIICKHCMTVIDTLPTERVLRYYSDCQELDCLMTRVKEEQSSYAASPHTLAASRQS</sequence>
<dbReference type="RefSeq" id="WP_377562919.1">
    <property type="nucleotide sequence ID" value="NZ_JBHTJZ010000005.1"/>
</dbReference>
<evidence type="ECO:0000313" key="1">
    <source>
        <dbReference type="EMBL" id="MFD0959073.1"/>
    </source>
</evidence>
<accession>A0ABW3HNH7</accession>
<comment type="caution">
    <text evidence="1">The sequence shown here is derived from an EMBL/GenBank/DDBJ whole genome shotgun (WGS) entry which is preliminary data.</text>
</comment>
<reference evidence="2" key="1">
    <citation type="journal article" date="2019" name="Int. J. Syst. Evol. Microbiol.">
        <title>The Global Catalogue of Microorganisms (GCM) 10K type strain sequencing project: providing services to taxonomists for standard genome sequencing and annotation.</title>
        <authorList>
            <consortium name="The Broad Institute Genomics Platform"/>
            <consortium name="The Broad Institute Genome Sequencing Center for Infectious Disease"/>
            <person name="Wu L."/>
            <person name="Ma J."/>
        </authorList>
    </citation>
    <scope>NUCLEOTIDE SEQUENCE [LARGE SCALE GENOMIC DNA]</scope>
    <source>
        <strain evidence="2">CCUG 59129</strain>
    </source>
</reference>
<organism evidence="1 2">
    <name type="scientific">Paenibacillus chungangensis</name>
    <dbReference type="NCBI Taxonomy" id="696535"/>
    <lineage>
        <taxon>Bacteria</taxon>
        <taxon>Bacillati</taxon>
        <taxon>Bacillota</taxon>
        <taxon>Bacilli</taxon>
        <taxon>Bacillales</taxon>
        <taxon>Paenibacillaceae</taxon>
        <taxon>Paenibacillus</taxon>
    </lineage>
</organism>
<keyword evidence="2" id="KW-1185">Reference proteome</keyword>
<gene>
    <name evidence="1" type="ORF">ACFQ2I_06675</name>
</gene>